<name>A0ABX7G740_9GAMM</name>
<dbReference type="Proteomes" id="UP000596252">
    <property type="component" value="Chromosome"/>
</dbReference>
<dbReference type="RefSeq" id="WP_203326579.1">
    <property type="nucleotide sequence ID" value="NZ_CP069213.1"/>
</dbReference>
<evidence type="ECO:0000313" key="1">
    <source>
        <dbReference type="EMBL" id="QRH03005.1"/>
    </source>
</evidence>
<sequence>MAKVDKKLNKLCRKAARKALGLSKDAMRDKANKSDVKVFATRLKQQLLVDSKLSNLSKASADAGKFDKKTVSKQLKRLTLSKIGRRSGANDDQLAQVRNLRPAVGSMAFALTPLKRNPCGGCPAKRGGLCACALKLAKRKAG</sequence>
<accession>A0ABX7G740</accession>
<evidence type="ECO:0008006" key="3">
    <source>
        <dbReference type="Google" id="ProtNLM"/>
    </source>
</evidence>
<keyword evidence="2" id="KW-1185">Reference proteome</keyword>
<proteinExistence type="predicted"/>
<reference evidence="1 2" key="1">
    <citation type="journal article" date="2012" name="Antonie Van Leeuwenhoek">
        <title>Shewanella litorisediminis sp. nov., a gammaproteobacterium isolated from a tidal flat sediment.</title>
        <authorList>
            <person name="Lee M.H."/>
            <person name="Yoon J.H."/>
        </authorList>
    </citation>
    <scope>NUCLEOTIDE SEQUENCE [LARGE SCALE GENOMIC DNA]</scope>
    <source>
        <strain evidence="1 2">SMK1-12</strain>
    </source>
</reference>
<protein>
    <recommendedName>
        <fullName evidence="3">Phage protein</fullName>
    </recommendedName>
</protein>
<evidence type="ECO:0000313" key="2">
    <source>
        <dbReference type="Proteomes" id="UP000596252"/>
    </source>
</evidence>
<organism evidence="1 2">
    <name type="scientific">Shewanella litorisediminis</name>
    <dbReference type="NCBI Taxonomy" id="1173586"/>
    <lineage>
        <taxon>Bacteria</taxon>
        <taxon>Pseudomonadati</taxon>
        <taxon>Pseudomonadota</taxon>
        <taxon>Gammaproteobacteria</taxon>
        <taxon>Alteromonadales</taxon>
        <taxon>Shewanellaceae</taxon>
        <taxon>Shewanella</taxon>
    </lineage>
</organism>
<gene>
    <name evidence="1" type="ORF">JQC75_06260</name>
</gene>
<dbReference type="EMBL" id="CP069213">
    <property type="protein sequence ID" value="QRH03005.1"/>
    <property type="molecule type" value="Genomic_DNA"/>
</dbReference>